<dbReference type="GO" id="GO:0005272">
    <property type="term" value="F:sodium channel activity"/>
    <property type="evidence" value="ECO:0007669"/>
    <property type="project" value="UniProtKB-KW"/>
</dbReference>
<evidence type="ECO:0000256" key="7">
    <source>
        <dbReference type="ARBA" id="ARBA00022475"/>
    </source>
</evidence>
<dbReference type="GO" id="GO:0098978">
    <property type="term" value="C:glutamatergic synapse"/>
    <property type="evidence" value="ECO:0007669"/>
    <property type="project" value="TreeGrafter"/>
</dbReference>
<keyword evidence="11 30" id="KW-1133">Transmembrane helix</keyword>
<keyword evidence="34" id="KW-1185">Reference proteome</keyword>
<dbReference type="GO" id="GO:0060158">
    <property type="term" value="P:phospholipase C-activating dopamine receptor signaling pathway"/>
    <property type="evidence" value="ECO:0007669"/>
    <property type="project" value="TreeGrafter"/>
</dbReference>
<evidence type="ECO:0000256" key="23">
    <source>
        <dbReference type="ARBA" id="ARBA00023288"/>
    </source>
</evidence>
<dbReference type="FunFam" id="1.20.1070.10:FF:000099">
    <property type="entry name" value="D(2) dopamine receptor"/>
    <property type="match status" value="1"/>
</dbReference>
<evidence type="ECO:0000256" key="18">
    <source>
        <dbReference type="ARBA" id="ARBA00023157"/>
    </source>
</evidence>
<evidence type="ECO:0000256" key="21">
    <source>
        <dbReference type="ARBA" id="ARBA00023201"/>
    </source>
</evidence>
<feature type="transmembrane region" description="Helical" evidence="30">
    <location>
        <begin position="292"/>
        <end position="314"/>
    </location>
</feature>
<dbReference type="Pfam" id="PF00001">
    <property type="entry name" value="7tm_1"/>
    <property type="match status" value="1"/>
</dbReference>
<evidence type="ECO:0000256" key="15">
    <source>
        <dbReference type="ARBA" id="ARBA00023065"/>
    </source>
</evidence>
<evidence type="ECO:0000259" key="32">
    <source>
        <dbReference type="PROSITE" id="PS50835"/>
    </source>
</evidence>
<evidence type="ECO:0000256" key="9">
    <source>
        <dbReference type="ARBA" id="ARBA00022729"/>
    </source>
</evidence>
<keyword evidence="8 28" id="KW-0812">Transmembrane</keyword>
<keyword evidence="7" id="KW-1003">Cell membrane</keyword>
<comment type="similarity">
    <text evidence="28">Belongs to the G-protein coupled receptor 1 family.</text>
</comment>
<comment type="similarity">
    <text evidence="4">Belongs to the sodium channel auxiliary subunit SCN3B (TC 8.A.17) family.</text>
</comment>
<dbReference type="PRINTS" id="PR00237">
    <property type="entry name" value="GPCRRHODOPSN"/>
</dbReference>
<dbReference type="Gene3D" id="2.60.40.10">
    <property type="entry name" value="Immunoglobulins"/>
    <property type="match status" value="1"/>
</dbReference>
<dbReference type="PROSITE" id="PS00237">
    <property type="entry name" value="G_PROTEIN_RECEP_F1_1"/>
    <property type="match status" value="1"/>
</dbReference>
<dbReference type="InterPro" id="IPR000276">
    <property type="entry name" value="GPCR_Rhodpsn"/>
</dbReference>
<dbReference type="FunFam" id="2.60.40.10:FF:000375">
    <property type="entry name" value="Sodium channel beta 1 subunit"/>
    <property type="match status" value="1"/>
</dbReference>
<gene>
    <name evidence="33" type="ORF">ROHU_006353</name>
</gene>
<keyword evidence="5" id="KW-0813">Transport</keyword>
<evidence type="ECO:0000256" key="3">
    <source>
        <dbReference type="ARBA" id="ARBA00004653"/>
    </source>
</evidence>
<evidence type="ECO:0000256" key="16">
    <source>
        <dbReference type="ARBA" id="ARBA00023136"/>
    </source>
</evidence>
<evidence type="ECO:0000256" key="11">
    <source>
        <dbReference type="ARBA" id="ARBA00022989"/>
    </source>
</evidence>
<evidence type="ECO:0000256" key="10">
    <source>
        <dbReference type="ARBA" id="ARBA00022882"/>
    </source>
</evidence>
<keyword evidence="6" id="KW-0894">Sodium channel</keyword>
<keyword evidence="17" id="KW-0564">Palmitate</keyword>
<keyword evidence="9" id="KW-0732">Signal</keyword>
<keyword evidence="22 28" id="KW-0807">Transducer</keyword>
<reference evidence="33 34" key="1">
    <citation type="submission" date="2018-03" db="EMBL/GenBank/DDBJ databases">
        <title>Draft genome sequence of Rohu Carp (Labeo rohita).</title>
        <authorList>
            <person name="Das P."/>
            <person name="Kushwaha B."/>
            <person name="Joshi C.G."/>
            <person name="Kumar D."/>
            <person name="Nagpure N.S."/>
            <person name="Sahoo L."/>
            <person name="Das S.P."/>
            <person name="Bit A."/>
            <person name="Patnaik S."/>
            <person name="Meher P.K."/>
            <person name="Jayasankar P."/>
            <person name="Koringa P.G."/>
            <person name="Patel N.V."/>
            <person name="Hinsu A.T."/>
            <person name="Kumar R."/>
            <person name="Pandey M."/>
            <person name="Agarwal S."/>
            <person name="Srivastava S."/>
            <person name="Singh M."/>
            <person name="Iquebal M.A."/>
            <person name="Jaiswal S."/>
            <person name="Angadi U.B."/>
            <person name="Kumar N."/>
            <person name="Raza M."/>
            <person name="Shah T.M."/>
            <person name="Rai A."/>
            <person name="Jena J.K."/>
        </authorList>
    </citation>
    <scope>NUCLEOTIDE SEQUENCE [LARGE SCALE GENOMIC DNA]</scope>
    <source>
        <strain evidence="33">DASCIFA01</strain>
        <tissue evidence="33">Testis</tissue>
    </source>
</reference>
<evidence type="ECO:0000256" key="8">
    <source>
        <dbReference type="ARBA" id="ARBA00022692"/>
    </source>
</evidence>
<keyword evidence="24" id="KW-0407">Ion channel</keyword>
<evidence type="ECO:0000256" key="25">
    <source>
        <dbReference type="ARBA" id="ARBA00023319"/>
    </source>
</evidence>
<proteinExistence type="inferred from homology"/>
<dbReference type="InterPro" id="IPR000929">
    <property type="entry name" value="Dopamine_rcpt"/>
</dbReference>
<dbReference type="GO" id="GO:0034702">
    <property type="term" value="C:monoatomic ion channel complex"/>
    <property type="evidence" value="ECO:0007669"/>
    <property type="project" value="UniProtKB-KW"/>
</dbReference>
<feature type="transmembrane region" description="Helical" evidence="30">
    <location>
        <begin position="613"/>
        <end position="631"/>
    </location>
</feature>
<dbReference type="InterPro" id="IPR013106">
    <property type="entry name" value="Ig_V-set"/>
</dbReference>
<keyword evidence="10" id="KW-0851">Voltage-gated channel</keyword>
<evidence type="ECO:0000256" key="26">
    <source>
        <dbReference type="ARBA" id="ARBA00044530"/>
    </source>
</evidence>
<dbReference type="PRINTS" id="PR00242">
    <property type="entry name" value="DOPAMINER"/>
</dbReference>
<comment type="subcellular location">
    <subcellularLocation>
        <location evidence="2">Cell membrane</location>
        <topology evidence="2">Multi-pass membrane protein</topology>
    </subcellularLocation>
    <subcellularLocation>
        <location evidence="1">Cell membrane</location>
        <topology evidence="1">Single-pass type I membrane protein</topology>
    </subcellularLocation>
    <subcellularLocation>
        <location evidence="3">Golgi apparatus membrane</location>
        <topology evidence="3">Multi-pass membrane protein</topology>
    </subcellularLocation>
</comment>
<keyword evidence="15" id="KW-0406">Ion transport</keyword>
<evidence type="ECO:0000256" key="12">
    <source>
        <dbReference type="ARBA" id="ARBA00023034"/>
    </source>
</evidence>
<feature type="compositionally biased region" description="Polar residues" evidence="29">
    <location>
        <begin position="496"/>
        <end position="511"/>
    </location>
</feature>
<dbReference type="Proteomes" id="UP000290572">
    <property type="component" value="Unassembled WGS sequence"/>
</dbReference>
<dbReference type="STRING" id="84645.A0A498N5E6"/>
<keyword evidence="12" id="KW-0333">Golgi apparatus</keyword>
<dbReference type="SMART" id="SM01381">
    <property type="entry name" value="7TM_GPCR_Srsx"/>
    <property type="match status" value="1"/>
</dbReference>
<evidence type="ECO:0000256" key="24">
    <source>
        <dbReference type="ARBA" id="ARBA00023303"/>
    </source>
</evidence>
<dbReference type="PROSITE" id="PS50262">
    <property type="entry name" value="G_PROTEIN_RECEP_F1_2"/>
    <property type="match status" value="1"/>
</dbReference>
<name>A0A498N5E6_LABRO</name>
<keyword evidence="20" id="KW-0325">Glycoprotein</keyword>
<evidence type="ECO:0000256" key="30">
    <source>
        <dbReference type="SAM" id="Phobius"/>
    </source>
</evidence>
<dbReference type="PRINTS" id="PR00567">
    <property type="entry name" value="DOPAMINED2R"/>
</dbReference>
<dbReference type="PROSITE" id="PS50835">
    <property type="entry name" value="IG_LIKE"/>
    <property type="match status" value="1"/>
</dbReference>
<dbReference type="CDD" id="cd15053">
    <property type="entry name" value="7tmA_D2-like_dopamine_R"/>
    <property type="match status" value="1"/>
</dbReference>
<dbReference type="GO" id="GO:0051967">
    <property type="term" value="P:negative regulation of synaptic transmission, glutamatergic"/>
    <property type="evidence" value="ECO:0007669"/>
    <property type="project" value="TreeGrafter"/>
</dbReference>
<dbReference type="GO" id="GO:0043266">
    <property type="term" value="P:regulation of potassium ion transport"/>
    <property type="evidence" value="ECO:0007669"/>
    <property type="project" value="TreeGrafter"/>
</dbReference>
<evidence type="ECO:0000256" key="5">
    <source>
        <dbReference type="ARBA" id="ARBA00022448"/>
    </source>
</evidence>
<evidence type="ECO:0000256" key="14">
    <source>
        <dbReference type="ARBA" id="ARBA00023053"/>
    </source>
</evidence>
<feature type="domain" description="G-protein coupled receptors family 1 profile" evidence="31">
    <location>
        <begin position="272"/>
        <end position="626"/>
    </location>
</feature>
<comment type="subunit">
    <text evidence="27">A voltage-gated sodium (Nav) channel consists of an ion-conducting pore-forming alpha subunit functional on its own that is regulated by one or more beta subunits. Forms homodimers and homotrimers. SCN3B is non-covalently associated with alpha subunits and induces the formation of alpha subunit oligomers, including trimers. Interacts with SCN5A/Nav1.5; regulatory subunit of SCN5A/Nav1.5. Interacts with SCN7A/Nav2.1; probable regulatory subunit of SCN7A/Nav2.1. Interacts with SCN10A; regulatory subunit of SCN10A/Nav1.8. Interacts with NFASC; probably involved in targeting the sodium channels to the nodes of Ranvier.</text>
</comment>
<feature type="domain" description="Ig-like" evidence="32">
    <location>
        <begin position="1"/>
        <end position="97"/>
    </location>
</feature>
<feature type="transmembrane region" description="Helical" evidence="30">
    <location>
        <begin position="330"/>
        <end position="352"/>
    </location>
</feature>
<dbReference type="GO" id="GO:0004938">
    <property type="term" value="F:alpha2-adrenergic receptor activity"/>
    <property type="evidence" value="ECO:0007669"/>
    <property type="project" value="UniProtKB-ARBA"/>
</dbReference>
<dbReference type="Gene3D" id="1.20.1070.10">
    <property type="entry name" value="Rhodopsin 7-helix transmembrane proteins"/>
    <property type="match status" value="1"/>
</dbReference>
<dbReference type="InterPro" id="IPR007110">
    <property type="entry name" value="Ig-like_dom"/>
</dbReference>
<dbReference type="GO" id="GO:0071881">
    <property type="term" value="P:adenylate cyclase-inhibiting adrenergic receptor signaling pathway"/>
    <property type="evidence" value="ECO:0007669"/>
    <property type="project" value="UniProtKB-ARBA"/>
</dbReference>
<evidence type="ECO:0000259" key="31">
    <source>
        <dbReference type="PROSITE" id="PS50262"/>
    </source>
</evidence>
<dbReference type="InterPro" id="IPR017452">
    <property type="entry name" value="GPCR_Rhodpsn_7TM"/>
</dbReference>
<evidence type="ECO:0000256" key="17">
    <source>
        <dbReference type="ARBA" id="ARBA00023139"/>
    </source>
</evidence>
<feature type="transmembrane region" description="Helical" evidence="30">
    <location>
        <begin position="111"/>
        <end position="132"/>
    </location>
</feature>
<dbReference type="InterPro" id="IPR013783">
    <property type="entry name" value="Ig-like_fold"/>
</dbReference>
<organism evidence="33 34">
    <name type="scientific">Labeo rohita</name>
    <name type="common">Indian major carp</name>
    <name type="synonym">Cyprinus rohita</name>
    <dbReference type="NCBI Taxonomy" id="84645"/>
    <lineage>
        <taxon>Eukaryota</taxon>
        <taxon>Metazoa</taxon>
        <taxon>Chordata</taxon>
        <taxon>Craniata</taxon>
        <taxon>Vertebrata</taxon>
        <taxon>Euteleostomi</taxon>
        <taxon>Actinopterygii</taxon>
        <taxon>Neopterygii</taxon>
        <taxon>Teleostei</taxon>
        <taxon>Ostariophysi</taxon>
        <taxon>Cypriniformes</taxon>
        <taxon>Cyprinidae</taxon>
        <taxon>Labeoninae</taxon>
        <taxon>Labeonini</taxon>
        <taxon>Labeo</taxon>
    </lineage>
</organism>
<dbReference type="EMBL" id="QBIY01012555">
    <property type="protein sequence ID" value="RXN23897.1"/>
    <property type="molecule type" value="Genomic_DNA"/>
</dbReference>
<dbReference type="GO" id="GO:0000139">
    <property type="term" value="C:Golgi membrane"/>
    <property type="evidence" value="ECO:0007669"/>
    <property type="project" value="UniProtKB-SubCell"/>
</dbReference>
<keyword evidence="19 28" id="KW-0675">Receptor</keyword>
<evidence type="ECO:0000256" key="6">
    <source>
        <dbReference type="ARBA" id="ARBA00022461"/>
    </source>
</evidence>
<keyword evidence="23" id="KW-0449">Lipoprotein</keyword>
<dbReference type="Pfam" id="PF07686">
    <property type="entry name" value="V-set"/>
    <property type="match status" value="1"/>
</dbReference>
<evidence type="ECO:0000256" key="29">
    <source>
        <dbReference type="SAM" id="MobiDB-lite"/>
    </source>
</evidence>
<evidence type="ECO:0000256" key="4">
    <source>
        <dbReference type="ARBA" id="ARBA00010404"/>
    </source>
</evidence>
<comment type="caution">
    <text evidence="33">The sequence shown here is derived from an EMBL/GenBank/DDBJ whole genome shotgun (WGS) entry which is preliminary data.</text>
</comment>
<feature type="transmembrane region" description="Helical" evidence="30">
    <location>
        <begin position="413"/>
        <end position="440"/>
    </location>
</feature>
<dbReference type="FunFam" id="1.20.1070.10:FF:000086">
    <property type="entry name" value="Dopamine D2 receptor 2"/>
    <property type="match status" value="1"/>
</dbReference>
<evidence type="ECO:0000256" key="1">
    <source>
        <dbReference type="ARBA" id="ARBA00004251"/>
    </source>
</evidence>
<evidence type="ECO:0000256" key="22">
    <source>
        <dbReference type="ARBA" id="ARBA00023224"/>
    </source>
</evidence>
<keyword evidence="18" id="KW-1015">Disulfide bond</keyword>
<dbReference type="InterPro" id="IPR001922">
    <property type="entry name" value="Dopamine_D2_rcpt"/>
</dbReference>
<dbReference type="GO" id="GO:0001591">
    <property type="term" value="F:dopamine neurotransmitter receptor activity, coupled via Gi/Go"/>
    <property type="evidence" value="ECO:0007669"/>
    <property type="project" value="TreeGrafter"/>
</dbReference>
<sequence>MKREEISAKTRVDWFYTGSASDYRKMLIYQYDSEPREPKDVEAYWKGRLMWNGSKDLQDISISIRNVTANDTGTYECEVSRFFVFDTFQHSTTKKITIELKVKMEASDDITALYSEIMMYVLLVFLTFWLLVEMIYCYRKISKSEELVQDTAGRLKEFVTLEYFRSWLVRTVIVYVNGFVARFESPKQSIGKFLNKLTFKNYIGIHCYIRDGALHIQLGFNHLMEVFTEYAYNESFFENGSRGFNGTEQGGRHQYNYYAMLLTLLIFVIVFGNVLVCMAVSREKALQTTTNYLIVSLAVADLLVATLVMPWVVYLEVVGEWRFSTIHCDIFVTLDVMMCTASILNLCAISIDRYTAVAMPMLYNTRYSSKRRVTVMISVVWILSFAISCPLLFGLNNTVTHDDALCVIANPAFVVYSSIVSFYVPFIITLLVYVQIYVVLRKRRKRVNTKRTFPVTDMDMSSTLKIFIKEVVNNGDDIQMDEITNLNPQRQRKQDQSGASQQHSRLVNSNLRETDISPPSPEAGVKPERNGNTSNITKGAKAFEIQVSPTGKTQTSVKTLNKRKISQQKEKKATQMLAIVLGVFIICWLPFFITHIVNTYCQVPPELYTAFTWLGYVNSAVNPIIYTTFNIEFRKAFIKILHC</sequence>
<accession>A0A498N5E6</accession>
<protein>
    <recommendedName>
        <fullName evidence="26">Sodium channel regulatory subunit beta-3</fullName>
    </recommendedName>
</protein>
<evidence type="ECO:0000256" key="28">
    <source>
        <dbReference type="RuleBase" id="RU000688"/>
    </source>
</evidence>
<feature type="transmembrane region" description="Helical" evidence="30">
    <location>
        <begin position="573"/>
        <end position="593"/>
    </location>
</feature>
<dbReference type="AlphaFoldDB" id="A0A498N5E6"/>
<feature type="transmembrane region" description="Helical" evidence="30">
    <location>
        <begin position="373"/>
        <end position="393"/>
    </location>
</feature>
<dbReference type="GO" id="GO:0007195">
    <property type="term" value="P:adenylate cyclase-inhibiting dopamine receptor signaling pathway"/>
    <property type="evidence" value="ECO:0007669"/>
    <property type="project" value="InterPro"/>
</dbReference>
<dbReference type="PANTHER" id="PTHR24248">
    <property type="entry name" value="ADRENERGIC RECEPTOR-RELATED G-PROTEIN COUPLED RECEPTOR"/>
    <property type="match status" value="1"/>
</dbReference>
<evidence type="ECO:0000256" key="27">
    <source>
        <dbReference type="ARBA" id="ARBA00049669"/>
    </source>
</evidence>
<keyword evidence="16 30" id="KW-0472">Membrane</keyword>
<evidence type="ECO:0000313" key="33">
    <source>
        <dbReference type="EMBL" id="RXN23897.1"/>
    </source>
</evidence>
<evidence type="ECO:0000256" key="13">
    <source>
        <dbReference type="ARBA" id="ARBA00023040"/>
    </source>
</evidence>
<dbReference type="PANTHER" id="PTHR24248:SF87">
    <property type="entry name" value="D(2) DOPAMINE RECEPTOR"/>
    <property type="match status" value="1"/>
</dbReference>
<keyword evidence="21" id="KW-0739">Sodium transport</keyword>
<evidence type="ECO:0000256" key="19">
    <source>
        <dbReference type="ARBA" id="ARBA00023170"/>
    </source>
</evidence>
<evidence type="ECO:0000313" key="34">
    <source>
        <dbReference type="Proteomes" id="UP000290572"/>
    </source>
</evidence>
<dbReference type="GO" id="GO:0051481">
    <property type="term" value="P:negative regulation of cytosolic calcium ion concentration"/>
    <property type="evidence" value="ECO:0007669"/>
    <property type="project" value="TreeGrafter"/>
</dbReference>
<keyword evidence="13 28" id="KW-0297">G-protein coupled receptor</keyword>
<keyword evidence="25" id="KW-0393">Immunoglobulin domain</keyword>
<feature type="region of interest" description="Disordered" evidence="29">
    <location>
        <begin position="488"/>
        <end position="535"/>
    </location>
</feature>
<keyword evidence="14" id="KW-0915">Sodium</keyword>
<dbReference type="SUPFAM" id="SSF81321">
    <property type="entry name" value="Family A G protein-coupled receptor-like"/>
    <property type="match status" value="1"/>
</dbReference>
<feature type="transmembrane region" description="Helical" evidence="30">
    <location>
        <begin position="257"/>
        <end position="280"/>
    </location>
</feature>
<evidence type="ECO:0000256" key="2">
    <source>
        <dbReference type="ARBA" id="ARBA00004651"/>
    </source>
</evidence>
<dbReference type="InterPro" id="IPR036179">
    <property type="entry name" value="Ig-like_dom_sf"/>
</dbReference>
<dbReference type="GO" id="GO:0014059">
    <property type="term" value="P:regulation of dopamine secretion"/>
    <property type="evidence" value="ECO:0007669"/>
    <property type="project" value="TreeGrafter"/>
</dbReference>
<dbReference type="SUPFAM" id="SSF48726">
    <property type="entry name" value="Immunoglobulin"/>
    <property type="match status" value="1"/>
</dbReference>
<dbReference type="GO" id="GO:0042734">
    <property type="term" value="C:presynaptic membrane"/>
    <property type="evidence" value="ECO:0007669"/>
    <property type="project" value="TreeGrafter"/>
</dbReference>
<evidence type="ECO:0000256" key="20">
    <source>
        <dbReference type="ARBA" id="ARBA00023180"/>
    </source>
</evidence>